<evidence type="ECO:0000256" key="3">
    <source>
        <dbReference type="ARBA" id="ARBA00011738"/>
    </source>
</evidence>
<feature type="domain" description="HTH dtxR-type" evidence="12">
    <location>
        <begin position="1"/>
        <end position="65"/>
    </location>
</feature>
<dbReference type="Gene3D" id="1.10.10.10">
    <property type="entry name" value="Winged helix-like DNA-binding domain superfamily/Winged helix DNA-binding domain"/>
    <property type="match status" value="1"/>
</dbReference>
<evidence type="ECO:0000256" key="11">
    <source>
        <dbReference type="ARBA" id="ARBA00032593"/>
    </source>
</evidence>
<dbReference type="InterPro" id="IPR036421">
    <property type="entry name" value="Fe_dep_repressor_sf"/>
</dbReference>
<dbReference type="Gene3D" id="1.10.60.10">
    <property type="entry name" value="Iron dependent repressor, metal binding and dimerisation domain"/>
    <property type="match status" value="1"/>
</dbReference>
<proteinExistence type="inferred from homology"/>
<comment type="caution">
    <text evidence="13">The sequence shown here is derived from an EMBL/GenBank/DDBJ whole genome shotgun (WGS) entry which is preliminary data.</text>
</comment>
<evidence type="ECO:0000256" key="2">
    <source>
        <dbReference type="ARBA" id="ARBA00007871"/>
    </source>
</evidence>
<dbReference type="InterPro" id="IPR022687">
    <property type="entry name" value="HTH_DTXR"/>
</dbReference>
<dbReference type="PANTHER" id="PTHR33238:SF11">
    <property type="entry name" value="TRANSCRIPTIONAL REGULATOR MNTR"/>
    <property type="match status" value="1"/>
</dbReference>
<accession>A0ABS3HVF1</accession>
<dbReference type="PROSITE" id="PS50944">
    <property type="entry name" value="HTH_DTXR"/>
    <property type="match status" value="1"/>
</dbReference>
<reference evidence="13 14" key="1">
    <citation type="submission" date="2021-03" db="EMBL/GenBank/DDBJ databases">
        <title>Enterococcal diversity collection.</title>
        <authorList>
            <person name="Gilmore M.S."/>
            <person name="Schwartzman J."/>
            <person name="Van Tyne D."/>
            <person name="Martin M."/>
            <person name="Earl A.M."/>
            <person name="Manson A.L."/>
            <person name="Straub T."/>
            <person name="Salamzade R."/>
            <person name="Saavedra J."/>
            <person name="Lebreton F."/>
            <person name="Prichula J."/>
            <person name="Schaufler K."/>
            <person name="Gaca A."/>
            <person name="Sgardioli B."/>
            <person name="Wagenaar J."/>
            <person name="Strong T."/>
        </authorList>
    </citation>
    <scope>NUCLEOTIDE SEQUENCE [LARGE SCALE GENOMIC DNA]</scope>
    <source>
        <strain evidence="13 14">DIV0080</strain>
    </source>
</reference>
<sequence length="217" mass="24774">MKKSSSNKEDYLKAIYENNGIDEFVSNKSLANHLSVSPASVTEMVEKLQKDGLIEYKPYTGVKLTDEGLKKTVGIIRNHRIIETFLFDKLDYSLHDLHNLSEELEHVKDPVFFSRLYNYLGEPETCPHGGIIPTEEVFIEKAIKPIATFKKGDSPEIRRVMDNTDILNYMGSIGLTIGDTIHITEVDVFNELMLFSINDKTDTHHISFKQAQIIFSY</sequence>
<dbReference type="InterPro" id="IPR036388">
    <property type="entry name" value="WH-like_DNA-bd_sf"/>
</dbReference>
<name>A0ABS3HVF1_9ENTE</name>
<dbReference type="SUPFAM" id="SSF46785">
    <property type="entry name" value="Winged helix' DNA-binding domain"/>
    <property type="match status" value="1"/>
</dbReference>
<dbReference type="Pfam" id="PF01325">
    <property type="entry name" value="Fe_dep_repress"/>
    <property type="match status" value="1"/>
</dbReference>
<dbReference type="InterPro" id="IPR050536">
    <property type="entry name" value="DtxR_MntR_Metal-Reg"/>
</dbReference>
<dbReference type="InterPro" id="IPR001367">
    <property type="entry name" value="Fe_dep_repressor"/>
</dbReference>
<evidence type="ECO:0000256" key="1">
    <source>
        <dbReference type="ARBA" id="ARBA00004496"/>
    </source>
</evidence>
<keyword evidence="6" id="KW-0805">Transcription regulation</keyword>
<comment type="subunit">
    <text evidence="3">Homodimer.</text>
</comment>
<evidence type="ECO:0000256" key="9">
    <source>
        <dbReference type="ARBA" id="ARBA00023163"/>
    </source>
</evidence>
<evidence type="ECO:0000256" key="8">
    <source>
        <dbReference type="ARBA" id="ARBA00023159"/>
    </source>
</evidence>
<dbReference type="InterPro" id="IPR038157">
    <property type="entry name" value="FeoA_core_dom"/>
</dbReference>
<dbReference type="Pfam" id="PF02742">
    <property type="entry name" value="Fe_dep_repr_C"/>
    <property type="match status" value="1"/>
</dbReference>
<keyword evidence="10" id="KW-0464">Manganese</keyword>
<dbReference type="InterPro" id="IPR022689">
    <property type="entry name" value="Iron_dep_repressor"/>
</dbReference>
<dbReference type="PANTHER" id="PTHR33238">
    <property type="entry name" value="IRON (METAL) DEPENDENT REPRESSOR, DTXR FAMILY"/>
    <property type="match status" value="1"/>
</dbReference>
<evidence type="ECO:0000256" key="6">
    <source>
        <dbReference type="ARBA" id="ARBA00023015"/>
    </source>
</evidence>
<keyword evidence="9" id="KW-0804">Transcription</keyword>
<evidence type="ECO:0000256" key="4">
    <source>
        <dbReference type="ARBA" id="ARBA00022490"/>
    </source>
</evidence>
<dbReference type="SMART" id="SM00529">
    <property type="entry name" value="HTH_DTXR"/>
    <property type="match status" value="1"/>
</dbReference>
<dbReference type="Gene3D" id="2.30.30.90">
    <property type="match status" value="1"/>
</dbReference>
<evidence type="ECO:0000313" key="14">
    <source>
        <dbReference type="Proteomes" id="UP000664857"/>
    </source>
</evidence>
<dbReference type="SUPFAM" id="SSF47979">
    <property type="entry name" value="Iron-dependent repressor protein, dimerization domain"/>
    <property type="match status" value="1"/>
</dbReference>
<evidence type="ECO:0000259" key="12">
    <source>
        <dbReference type="PROSITE" id="PS50944"/>
    </source>
</evidence>
<evidence type="ECO:0000256" key="5">
    <source>
        <dbReference type="ARBA" id="ARBA00022491"/>
    </source>
</evidence>
<dbReference type="InterPro" id="IPR007167">
    <property type="entry name" value="Fe-transptr_FeoA-like"/>
</dbReference>
<evidence type="ECO:0000256" key="7">
    <source>
        <dbReference type="ARBA" id="ARBA00023125"/>
    </source>
</evidence>
<keyword evidence="5" id="KW-0678">Repressor</keyword>
<comment type="subcellular location">
    <subcellularLocation>
        <location evidence="1">Cytoplasm</location>
    </subcellularLocation>
</comment>
<evidence type="ECO:0000256" key="10">
    <source>
        <dbReference type="ARBA" id="ARBA00023211"/>
    </source>
</evidence>
<keyword evidence="4" id="KW-0963">Cytoplasm</keyword>
<protein>
    <recommendedName>
        <fullName evidence="11">Manganese transport regulator</fullName>
    </recommendedName>
</protein>
<keyword evidence="7" id="KW-0238">DNA-binding</keyword>
<dbReference type="Pfam" id="PF04023">
    <property type="entry name" value="FeoA"/>
    <property type="match status" value="1"/>
</dbReference>
<comment type="similarity">
    <text evidence="2">Belongs to the DtxR/MntR family.</text>
</comment>
<evidence type="ECO:0000313" key="13">
    <source>
        <dbReference type="EMBL" id="MBO0477742.1"/>
    </source>
</evidence>
<gene>
    <name evidence="13" type="ORF">DOK76_11715</name>
</gene>
<dbReference type="EMBL" id="JAFLVX010000034">
    <property type="protein sequence ID" value="MBO0477742.1"/>
    <property type="molecule type" value="Genomic_DNA"/>
</dbReference>
<keyword evidence="8" id="KW-0010">Activator</keyword>
<organism evidence="13 14">
    <name type="scientific">Candidatus Vagococcus giribetii</name>
    <dbReference type="NCBI Taxonomy" id="2230876"/>
    <lineage>
        <taxon>Bacteria</taxon>
        <taxon>Bacillati</taxon>
        <taxon>Bacillota</taxon>
        <taxon>Bacilli</taxon>
        <taxon>Lactobacillales</taxon>
        <taxon>Enterococcaceae</taxon>
        <taxon>Vagococcus</taxon>
    </lineage>
</organism>
<dbReference type="Proteomes" id="UP000664857">
    <property type="component" value="Unassembled WGS sequence"/>
</dbReference>
<keyword evidence="14" id="KW-1185">Reference proteome</keyword>
<dbReference type="RefSeq" id="WP_206967996.1">
    <property type="nucleotide sequence ID" value="NZ_JAFLVX010000034.1"/>
</dbReference>
<dbReference type="InterPro" id="IPR036390">
    <property type="entry name" value="WH_DNA-bd_sf"/>
</dbReference>